<evidence type="ECO:0000256" key="4">
    <source>
        <dbReference type="ARBA" id="ARBA00022692"/>
    </source>
</evidence>
<dbReference type="SMART" id="SM00382">
    <property type="entry name" value="AAA"/>
    <property type="match status" value="2"/>
</dbReference>
<comment type="similarity">
    <text evidence="2">Belongs to the ABC transporter superfamily.</text>
</comment>
<dbReference type="RefSeq" id="WP_095577597.1">
    <property type="nucleotide sequence ID" value="NZ_CP023147.1"/>
</dbReference>
<feature type="domain" description="ABC transporter" evidence="11">
    <location>
        <begin position="234"/>
        <end position="456"/>
    </location>
</feature>
<keyword evidence="3" id="KW-0813">Transport</keyword>
<feature type="transmembrane region" description="Helical" evidence="10">
    <location>
        <begin position="64"/>
        <end position="97"/>
    </location>
</feature>
<dbReference type="KEGG" id="mmal:CKJ54_18000"/>
<dbReference type="GO" id="GO:0016887">
    <property type="term" value="F:ATP hydrolysis activity"/>
    <property type="evidence" value="ECO:0007669"/>
    <property type="project" value="InterPro"/>
</dbReference>
<dbReference type="InterPro" id="IPR003439">
    <property type="entry name" value="ABC_transporter-like_ATP-bd"/>
</dbReference>
<evidence type="ECO:0000256" key="5">
    <source>
        <dbReference type="ARBA" id="ARBA00022741"/>
    </source>
</evidence>
<dbReference type="Proteomes" id="UP000216246">
    <property type="component" value="Chromosome"/>
</dbReference>
<evidence type="ECO:0000256" key="10">
    <source>
        <dbReference type="SAM" id="Phobius"/>
    </source>
</evidence>
<evidence type="ECO:0000256" key="3">
    <source>
        <dbReference type="ARBA" id="ARBA00022448"/>
    </source>
</evidence>
<dbReference type="InterPro" id="IPR050095">
    <property type="entry name" value="ECF_ABC_transporter_ATP-bd"/>
</dbReference>
<dbReference type="InterPro" id="IPR003593">
    <property type="entry name" value="AAA+_ATPase"/>
</dbReference>
<dbReference type="AlphaFoldDB" id="A0AAC9VWJ9"/>
<dbReference type="PANTHER" id="PTHR43553:SF24">
    <property type="entry name" value="ENERGY-COUPLING FACTOR TRANSPORTER ATP-BINDING PROTEIN ECFA1"/>
    <property type="match status" value="1"/>
</dbReference>
<dbReference type="GO" id="GO:0043190">
    <property type="term" value="C:ATP-binding cassette (ABC) transporter complex"/>
    <property type="evidence" value="ECO:0007669"/>
    <property type="project" value="TreeGrafter"/>
</dbReference>
<dbReference type="InterPro" id="IPR003339">
    <property type="entry name" value="ABC/ECF_trnsptr_transmembrane"/>
</dbReference>
<evidence type="ECO:0000259" key="11">
    <source>
        <dbReference type="PROSITE" id="PS50893"/>
    </source>
</evidence>
<organism evidence="12 13">
    <name type="scientific">Mycobacterium marseillense</name>
    <dbReference type="NCBI Taxonomy" id="701042"/>
    <lineage>
        <taxon>Bacteria</taxon>
        <taxon>Bacillati</taxon>
        <taxon>Actinomycetota</taxon>
        <taxon>Actinomycetes</taxon>
        <taxon>Mycobacteriales</taxon>
        <taxon>Mycobacteriaceae</taxon>
        <taxon>Mycobacterium</taxon>
        <taxon>Mycobacterium avium complex (MAC)</taxon>
    </lineage>
</organism>
<feature type="transmembrane region" description="Helical" evidence="10">
    <location>
        <begin position="795"/>
        <end position="817"/>
    </location>
</feature>
<sequence>MRGPGAGVPNQRTGSLRPGELAQASVMGALCAAIAIIAVVLPHGGGLGLLGSVPMGLLAYRYRIRVLLAATVAAAVIGFLVVGLSGLGAIALCAYVGGLAGTVKRHHRGTPTVIAVSFGAAVVVGAGMVIALTILTRFRQLVFHAASATVDGATKIVARVPQLRAPAHQFQGFFADALNYWQWLVLGYTVFVIVGASVVGWWALSRVLERLRGVPDVHKLDAPPHTGPVGPVPVRLDEVRLRYPHTDHDALRAVSLAVGAGEHMAVTGANGSGKTTLMLILAGREPTSGTVERPGSVGLGELGGTAVVMQHPESQVLGTRVADDVVWGLPPGQTTDVDRLLGEVGLAALAERDTGSLSGGELQRLAVAAALAREPALLIADEVTSMVDRQGREQLLSVLSGLTERHRTALVHITHYNDEAEYADRTINLGGSAGDTALVQTAAAPAATVTIDPPSRAPVLELVCVGHEYASGTPWSQTALRDVSFAVHEGDGLLIHGGNGSGKSTLAWIMAGLTVPTAGACLLDGRPVSEQVGAVAIQFQAARLQMMRSRVDLEVASAAGFSPHEHARVVAALAAVGLDAGLAKRRIDQLSGGQMRRVVLAGLLARSPRVLILDEPLAGLDAASQRGLVQLLAERRRDTGLTVVVISHDFAGLEELCPRTLHLSGGALEPTSATPPRERHPAGLPDKPATPRRPVVLLRPVPGRSPVHELWAGTKLLVVFAISLLLTFFPGWVTIGLTAALAVTGIRLARIPRGVLPSAPRWLWVLLALVGVNAAVAGGSPWIRLGPVSVGLGGLLDFLRVVVLSVVLLGLGALVSWTANVAQIAPAVATLGRPLRFLRIPVDDWSVALALALRTFPMLIDEFRVLYAARRLRPKQPPRTWSARLRRPAADVIDLVVAVITVTLRRADEMGDAITARGGTGQISAAPSRPKLNDWIALSVASVVCGAAVAIELAMVGAR</sequence>
<feature type="transmembrane region" description="Helical" evidence="10">
    <location>
        <begin position="109"/>
        <end position="135"/>
    </location>
</feature>
<gene>
    <name evidence="12" type="ORF">CKJ54_18000</name>
</gene>
<evidence type="ECO:0000313" key="12">
    <source>
        <dbReference type="EMBL" id="ASW91548.1"/>
    </source>
</evidence>
<evidence type="ECO:0000256" key="6">
    <source>
        <dbReference type="ARBA" id="ARBA00022840"/>
    </source>
</evidence>
<dbReference type="SUPFAM" id="SSF52540">
    <property type="entry name" value="P-loop containing nucleoside triphosphate hydrolases"/>
    <property type="match status" value="2"/>
</dbReference>
<feature type="region of interest" description="Disordered" evidence="9">
    <location>
        <begin position="667"/>
        <end position="693"/>
    </location>
</feature>
<reference evidence="12 13" key="1">
    <citation type="submission" date="2017-08" db="EMBL/GenBank/DDBJ databases">
        <title>Phylogentic analysis of Mycobacterium avium complex whole genomes.</title>
        <authorList>
            <person name="Caverly L.J."/>
            <person name="Spilker T."/>
            <person name="LiPuma J."/>
        </authorList>
    </citation>
    <scope>NUCLEOTIDE SEQUENCE [LARGE SCALE GENOMIC DNA]</scope>
    <source>
        <strain evidence="12 13">FLAC0026</strain>
    </source>
</reference>
<feature type="transmembrane region" description="Helical" evidence="10">
    <location>
        <begin position="935"/>
        <end position="956"/>
    </location>
</feature>
<dbReference type="CDD" id="cd03225">
    <property type="entry name" value="ABC_cobalt_CbiO_domain1"/>
    <property type="match status" value="2"/>
</dbReference>
<keyword evidence="6" id="KW-0067">ATP-binding</keyword>
<keyword evidence="5" id="KW-0547">Nucleotide-binding</keyword>
<feature type="transmembrane region" description="Helical" evidence="10">
    <location>
        <begin position="21"/>
        <end position="44"/>
    </location>
</feature>
<keyword evidence="4 10" id="KW-0812">Transmembrane</keyword>
<proteinExistence type="inferred from homology"/>
<dbReference type="Pfam" id="PF02361">
    <property type="entry name" value="CbiQ"/>
    <property type="match status" value="1"/>
</dbReference>
<protein>
    <submittedName>
        <fullName evidence="12">Cobalt ABC transporter</fullName>
    </submittedName>
</protein>
<dbReference type="GO" id="GO:0005524">
    <property type="term" value="F:ATP binding"/>
    <property type="evidence" value="ECO:0007669"/>
    <property type="project" value="UniProtKB-KW"/>
</dbReference>
<keyword evidence="8 10" id="KW-0472">Membrane</keyword>
<evidence type="ECO:0000256" key="2">
    <source>
        <dbReference type="ARBA" id="ARBA00005417"/>
    </source>
</evidence>
<dbReference type="InterPro" id="IPR027417">
    <property type="entry name" value="P-loop_NTPase"/>
</dbReference>
<dbReference type="PROSITE" id="PS00211">
    <property type="entry name" value="ABC_TRANSPORTER_1"/>
    <property type="match status" value="2"/>
</dbReference>
<dbReference type="InterPro" id="IPR017871">
    <property type="entry name" value="ABC_transporter-like_CS"/>
</dbReference>
<evidence type="ECO:0000256" key="8">
    <source>
        <dbReference type="ARBA" id="ARBA00023136"/>
    </source>
</evidence>
<evidence type="ECO:0000313" key="13">
    <source>
        <dbReference type="Proteomes" id="UP000216246"/>
    </source>
</evidence>
<dbReference type="InterPro" id="IPR015856">
    <property type="entry name" value="ABC_transpr_CbiO/EcfA_su"/>
</dbReference>
<dbReference type="PROSITE" id="PS50893">
    <property type="entry name" value="ABC_TRANSPORTER_2"/>
    <property type="match status" value="2"/>
</dbReference>
<evidence type="ECO:0000256" key="7">
    <source>
        <dbReference type="ARBA" id="ARBA00022989"/>
    </source>
</evidence>
<dbReference type="GO" id="GO:0042626">
    <property type="term" value="F:ATPase-coupled transmembrane transporter activity"/>
    <property type="evidence" value="ECO:0007669"/>
    <property type="project" value="TreeGrafter"/>
</dbReference>
<dbReference type="EMBL" id="CP023147">
    <property type="protein sequence ID" value="ASW91548.1"/>
    <property type="molecule type" value="Genomic_DNA"/>
</dbReference>
<comment type="subcellular location">
    <subcellularLocation>
        <location evidence="1">Membrane</location>
        <topology evidence="1">Multi-pass membrane protein</topology>
    </subcellularLocation>
</comment>
<dbReference type="Gene3D" id="3.40.50.300">
    <property type="entry name" value="P-loop containing nucleotide triphosphate hydrolases"/>
    <property type="match status" value="2"/>
</dbReference>
<evidence type="ECO:0000256" key="1">
    <source>
        <dbReference type="ARBA" id="ARBA00004141"/>
    </source>
</evidence>
<dbReference type="CDD" id="cd16914">
    <property type="entry name" value="EcfT"/>
    <property type="match status" value="1"/>
</dbReference>
<feature type="transmembrane region" description="Helical" evidence="10">
    <location>
        <begin position="762"/>
        <end position="783"/>
    </location>
</feature>
<feature type="transmembrane region" description="Helical" evidence="10">
    <location>
        <begin position="716"/>
        <end position="742"/>
    </location>
</feature>
<dbReference type="Pfam" id="PF00005">
    <property type="entry name" value="ABC_tran"/>
    <property type="match status" value="2"/>
</dbReference>
<evidence type="ECO:0000256" key="9">
    <source>
        <dbReference type="SAM" id="MobiDB-lite"/>
    </source>
</evidence>
<accession>A0AAC9VWJ9</accession>
<feature type="domain" description="ABC transporter" evidence="11">
    <location>
        <begin position="460"/>
        <end position="690"/>
    </location>
</feature>
<feature type="transmembrane region" description="Helical" evidence="10">
    <location>
        <begin position="180"/>
        <end position="204"/>
    </location>
</feature>
<keyword evidence="7 10" id="KW-1133">Transmembrane helix</keyword>
<name>A0AAC9VWJ9_9MYCO</name>
<dbReference type="PANTHER" id="PTHR43553">
    <property type="entry name" value="HEAVY METAL TRANSPORTER"/>
    <property type="match status" value="1"/>
</dbReference>